<evidence type="ECO:0000313" key="5">
    <source>
        <dbReference type="Proteomes" id="UP000193942"/>
    </source>
</evidence>
<feature type="transmembrane region" description="Helical" evidence="2">
    <location>
        <begin position="630"/>
        <end position="647"/>
    </location>
</feature>
<keyword evidence="2" id="KW-0812">Transmembrane</keyword>
<dbReference type="Pfam" id="PF12849">
    <property type="entry name" value="PBP_like_2"/>
    <property type="match status" value="1"/>
</dbReference>
<evidence type="ECO:0000259" key="3">
    <source>
        <dbReference type="Pfam" id="PF12849"/>
    </source>
</evidence>
<sequence length="679" mass="77303">MERIMQNRKWILSSLVMTFFGIPILTQFLAAVVAMLGVGLAGIIEVCNILITPTIYLLLNVFMLTLGAIIIFFSGRVWDGDSAPENREIAVWRQCFFLLPALLTLVGWIIALHLADYQFRQMGAGWLANLMLPWLGVFLVSLVGGEYWWMVIIPVGAHISFSLGYAWPTRYPLSGTSGLRCRNLLLFLLLLLGIVAGYQAHLYKQQNPGVGVRENIDTWAWRPDKLNNQLTPLRGKPQIQFTQNWPRLDGATAAYPIYASAFYALSVIPEDFHTREYLENSRTPDAYNRIVKGDADIIFVAQPSGRQKKRAEESGVTLLYTPFAREAFVFIVNADNPVNSLTEQQVRDIFSGAITNWRTVGGNDQEIQTWQRPEDSGSQTVMQSQVMKNVRMISPQETEVASVMEGMIKVVAEYRNTNNAIGYTFRYYATQMNADKNIKLLAINDITPTAENIRNGKYAYIVDAFMVTRENATPETQKFVDWFLSPQGQQLVEDVGYVPLLVWPTVVALAACIITLSFLGEMLCSISLMIRRISLLQLQLGLLAEYTLLFCALCCVGWQFARITQSELKSKLHYWLVFVPVYFWLLLWNIIFYVAPAKIALLESIRNFFLLVVWLPLNFSPFWPQPWTDFIGPISAQLGFALGYYCQWRSKNRSQIRKWSEWGTCLSFVTLGMMAWALR</sequence>
<feature type="transmembrane region" description="Helical" evidence="2">
    <location>
        <begin position="90"/>
        <end position="111"/>
    </location>
</feature>
<feature type="transmembrane region" description="Helical" evidence="2">
    <location>
        <begin position="123"/>
        <end position="141"/>
    </location>
</feature>
<dbReference type="EMBL" id="ADIZ01000040">
    <property type="protein sequence ID" value="OSK90453.1"/>
    <property type="molecule type" value="Genomic_DNA"/>
</dbReference>
<dbReference type="Proteomes" id="UP000193942">
    <property type="component" value="Unassembled WGS sequence"/>
</dbReference>
<gene>
    <name evidence="4" type="ORF">ECXG_02245</name>
</gene>
<comment type="caution">
    <text evidence="4">The sequence shown here is derived from an EMBL/GenBank/DDBJ whole genome shotgun (WGS) entry which is preliminary data.</text>
</comment>
<dbReference type="InterPro" id="IPR050811">
    <property type="entry name" value="Phosphate_ABC_transporter"/>
</dbReference>
<keyword evidence="1" id="KW-0732">Signal</keyword>
<feature type="transmembrane region" description="Helical" evidence="2">
    <location>
        <begin position="20"/>
        <end position="43"/>
    </location>
</feature>
<dbReference type="PANTHER" id="PTHR30570">
    <property type="entry name" value="PERIPLASMIC PHOSPHATE BINDING COMPONENT OF PHOSPHATE ABC TRANSPORTER"/>
    <property type="match status" value="1"/>
</dbReference>
<protein>
    <submittedName>
        <fullName evidence="4">Putative periplasmic phosphate-binding protein</fullName>
    </submittedName>
</protein>
<dbReference type="InterPro" id="IPR024370">
    <property type="entry name" value="PBP_domain"/>
</dbReference>
<feature type="transmembrane region" description="Helical" evidence="2">
    <location>
        <begin position="659"/>
        <end position="678"/>
    </location>
</feature>
<feature type="domain" description="PBP" evidence="3">
    <location>
        <begin position="250"/>
        <end position="486"/>
    </location>
</feature>
<organism evidence="4 5">
    <name type="scientific">Escherichia coli TA447</name>
    <dbReference type="NCBI Taxonomy" id="656447"/>
    <lineage>
        <taxon>Bacteria</taxon>
        <taxon>Pseudomonadati</taxon>
        <taxon>Pseudomonadota</taxon>
        <taxon>Gammaproteobacteria</taxon>
        <taxon>Enterobacterales</taxon>
        <taxon>Enterobacteriaceae</taxon>
        <taxon>Escherichia</taxon>
    </lineage>
</organism>
<proteinExistence type="predicted"/>
<evidence type="ECO:0000313" key="4">
    <source>
        <dbReference type="EMBL" id="OSK90453.1"/>
    </source>
</evidence>
<reference evidence="4 5" key="1">
    <citation type="submission" date="2010-04" db="EMBL/GenBank/DDBJ databases">
        <title>The Genome Sequence of Escherichia coli TA447.</title>
        <authorList>
            <consortium name="The Broad Institute Genome Sequencing Platform"/>
            <consortium name="The Broad Institute Genome Sequencing Center for Infectious Disease"/>
            <person name="Feldgarden M."/>
            <person name="Gordon D.M."/>
            <person name="Johnson J.R."/>
            <person name="Johnston B.D."/>
            <person name="Young S."/>
            <person name="Zeng Q."/>
            <person name="Koehrsen M."/>
            <person name="Alvarado L."/>
            <person name="Berlin A.M."/>
            <person name="Borenstein D."/>
            <person name="Chapman S.B."/>
            <person name="Chen Z."/>
            <person name="Engels R."/>
            <person name="Freedman E."/>
            <person name="Gellesch M."/>
            <person name="Goldberg J."/>
            <person name="Griggs A."/>
            <person name="Gujja S."/>
            <person name="Heilman E.R."/>
            <person name="Heiman D.I."/>
            <person name="Hepburn T.A."/>
            <person name="Howarth C."/>
            <person name="Jen D."/>
            <person name="Larson L."/>
            <person name="Mehta T."/>
            <person name="Park D."/>
            <person name="Pearson M."/>
            <person name="Richards J."/>
            <person name="Roberts A."/>
            <person name="Saif S."/>
            <person name="Shea T.D."/>
            <person name="Shenoy N."/>
            <person name="Sisk P."/>
            <person name="Stolte C."/>
            <person name="Sykes S.N."/>
            <person name="Walk T."/>
            <person name="White J."/>
            <person name="Yandava C."/>
            <person name="Haas B."/>
            <person name="Henn M.R."/>
            <person name="Nusbaum C."/>
            <person name="Birren B."/>
        </authorList>
    </citation>
    <scope>NUCLEOTIDE SEQUENCE [LARGE SCALE GENOMIC DNA]</scope>
    <source>
        <strain evidence="4 5">TA447</strain>
    </source>
</reference>
<keyword evidence="2" id="KW-0472">Membrane</keyword>
<dbReference type="Gene3D" id="3.40.190.10">
    <property type="entry name" value="Periplasmic binding protein-like II"/>
    <property type="match status" value="2"/>
</dbReference>
<evidence type="ECO:0000256" key="2">
    <source>
        <dbReference type="SAM" id="Phobius"/>
    </source>
</evidence>
<dbReference type="AlphaFoldDB" id="A0A1X3IUT8"/>
<dbReference type="PANTHER" id="PTHR30570:SF1">
    <property type="entry name" value="PHOSPHATE-BINDING PROTEIN PSTS"/>
    <property type="match status" value="1"/>
</dbReference>
<keyword evidence="2" id="KW-1133">Transmembrane helix</keyword>
<feature type="transmembrane region" description="Helical" evidence="2">
    <location>
        <begin position="179"/>
        <end position="198"/>
    </location>
</feature>
<accession>A0A1X3IUT8</accession>
<name>A0A1X3IUT8_ECOLX</name>
<feature type="transmembrane region" description="Helical" evidence="2">
    <location>
        <begin position="540"/>
        <end position="560"/>
    </location>
</feature>
<dbReference type="SUPFAM" id="SSF53850">
    <property type="entry name" value="Periplasmic binding protein-like II"/>
    <property type="match status" value="1"/>
</dbReference>
<feature type="transmembrane region" description="Helical" evidence="2">
    <location>
        <begin position="572"/>
        <end position="595"/>
    </location>
</feature>
<feature type="transmembrane region" description="Helical" evidence="2">
    <location>
        <begin position="147"/>
        <end position="167"/>
    </location>
</feature>
<feature type="transmembrane region" description="Helical" evidence="2">
    <location>
        <begin position="497"/>
        <end position="519"/>
    </location>
</feature>
<feature type="transmembrane region" description="Helical" evidence="2">
    <location>
        <begin position="55"/>
        <end position="78"/>
    </location>
</feature>
<evidence type="ECO:0000256" key="1">
    <source>
        <dbReference type="ARBA" id="ARBA00022729"/>
    </source>
</evidence>